<feature type="region of interest" description="Disordered" evidence="5">
    <location>
        <begin position="297"/>
        <end position="504"/>
    </location>
</feature>
<feature type="compositionally biased region" description="Low complexity" evidence="5">
    <location>
        <begin position="630"/>
        <end position="640"/>
    </location>
</feature>
<feature type="region of interest" description="Disordered" evidence="5">
    <location>
        <begin position="226"/>
        <end position="267"/>
    </location>
</feature>
<dbReference type="PROSITE" id="PS50297">
    <property type="entry name" value="ANK_REP_REGION"/>
    <property type="match status" value="2"/>
</dbReference>
<feature type="compositionally biased region" description="Basic and acidic residues" evidence="5">
    <location>
        <begin position="384"/>
        <end position="395"/>
    </location>
</feature>
<dbReference type="InterPro" id="IPR002110">
    <property type="entry name" value="Ankyrin_rpt"/>
</dbReference>
<dbReference type="PROSITE" id="PS50088">
    <property type="entry name" value="ANK_REPEAT"/>
    <property type="match status" value="2"/>
</dbReference>
<dbReference type="Gene3D" id="1.25.40.20">
    <property type="entry name" value="Ankyrin repeat-containing domain"/>
    <property type="match status" value="1"/>
</dbReference>
<dbReference type="AlphaFoldDB" id="A0AAJ7XCW7"/>
<keyword evidence="2" id="KW-0677">Repeat</keyword>
<feature type="compositionally biased region" description="Gly residues" evidence="5">
    <location>
        <begin position="618"/>
        <end position="629"/>
    </location>
</feature>
<accession>A0AAJ7XCW7</accession>
<dbReference type="PANTHER" id="PTHR24156:SF3">
    <property type="entry name" value="ANKYRIN REPEAT DOMAIN-CONTAINING PROTEIN 34C-LIKE"/>
    <property type="match status" value="1"/>
</dbReference>
<evidence type="ECO:0000256" key="4">
    <source>
        <dbReference type="PROSITE-ProRule" id="PRU00023"/>
    </source>
</evidence>
<dbReference type="Pfam" id="PF12796">
    <property type="entry name" value="Ank_2"/>
    <property type="match status" value="1"/>
</dbReference>
<feature type="compositionally biased region" description="Basic residues" evidence="5">
    <location>
        <begin position="712"/>
        <end position="722"/>
    </location>
</feature>
<sequence>MMMMMKKEAPSAVARMASATPSATSDGDCSGGGDEDEAAAAASRPGAASPDGARTGGNPLLRAVQLGRLRLTRLLLDGGAYVNESNDRGETPLMVACLTRHADAQSASKARMVRYLLEKKADPNIQDKCGRTALMHACCARAGAEVASALLEGGADPSVEDRSCRSALVYAIHADEPSTLKVLLDACKAKGKEVIIINVTERLSLPGNKSAPRYLSLPGLPDASYDERPACASPSDVELSTSPSAARSSAPGEAEPRQPLHSEEAAAAVAAANAVSSSSSSSSRDADPFFSFARGAASNSVGSSAGAAGAAGAAGSGLAGEAPSPSRRRAAPPCRRGGGGGSAGRLSQLKRLQSEPWGLVAPSALVKAEDGGGGGDGGDGGGGGDRRSLDGRTGDGARAAGAHASNSHSPVTARPKRPLSRRQSVDAMVLAPPCEKAGGVTLLHPQPPPLQHHHQQQQQQQHQQLGRRNTTPVDWDESHAGTGGAHRPQHERASPCALPPHGALGASLRDLVHRRHLGVADHQEHDAETQAPPGPDSARCLLERRKHNTSPLTAPLTGSRESLHADSTSPLLLRRHQHPPLERRGSGTLLLDRISQTRPGFLPPLNVNPHPPIPDIGGSSGNINGGAGFAGPSRASAGRASSLAPGMAAHASLCLPARPVGLSLASSASASSLASASSSSAAAPHCSPRRGDAGGTAAPAAEGGGAVLASRQPKRPLVRRHSMQVEQMKQLGGFEGFCAK</sequence>
<feature type="repeat" description="ANK" evidence="4">
    <location>
        <begin position="55"/>
        <end position="87"/>
    </location>
</feature>
<dbReference type="KEGG" id="pmrn:116953536"/>
<feature type="compositionally biased region" description="Low complexity" evidence="5">
    <location>
        <begin position="238"/>
        <end position="253"/>
    </location>
</feature>
<feature type="region of interest" description="Disordered" evidence="5">
    <location>
        <begin position="674"/>
        <end position="724"/>
    </location>
</feature>
<dbReference type="RefSeq" id="XP_032829715.1">
    <property type="nucleotide sequence ID" value="XM_032973824.1"/>
</dbReference>
<reference evidence="7" key="1">
    <citation type="submission" date="2025-08" db="UniProtKB">
        <authorList>
            <consortium name="RefSeq"/>
        </authorList>
    </citation>
    <scope>IDENTIFICATION</scope>
    <source>
        <tissue evidence="7">Sperm</tissue>
    </source>
</reference>
<proteinExistence type="inferred from homology"/>
<feature type="compositionally biased region" description="Gly residues" evidence="5">
    <location>
        <begin position="371"/>
        <end position="383"/>
    </location>
</feature>
<evidence type="ECO:0000256" key="1">
    <source>
        <dbReference type="ARBA" id="ARBA00010029"/>
    </source>
</evidence>
<feature type="compositionally biased region" description="Low complexity" evidence="5">
    <location>
        <begin position="674"/>
        <end position="683"/>
    </location>
</feature>
<organism evidence="6 7">
    <name type="scientific">Petromyzon marinus</name>
    <name type="common">Sea lamprey</name>
    <dbReference type="NCBI Taxonomy" id="7757"/>
    <lineage>
        <taxon>Eukaryota</taxon>
        <taxon>Metazoa</taxon>
        <taxon>Chordata</taxon>
        <taxon>Craniata</taxon>
        <taxon>Vertebrata</taxon>
        <taxon>Cyclostomata</taxon>
        <taxon>Hyperoartia</taxon>
        <taxon>Petromyzontiformes</taxon>
        <taxon>Petromyzontidae</taxon>
        <taxon>Petromyzon</taxon>
    </lineage>
</organism>
<dbReference type="Proteomes" id="UP001318040">
    <property type="component" value="Chromosome 52"/>
</dbReference>
<evidence type="ECO:0000256" key="3">
    <source>
        <dbReference type="ARBA" id="ARBA00023043"/>
    </source>
</evidence>
<evidence type="ECO:0000313" key="7">
    <source>
        <dbReference type="RefSeq" id="XP_032829715.1"/>
    </source>
</evidence>
<dbReference type="InterPro" id="IPR042637">
    <property type="entry name" value="AN34A/B/C"/>
</dbReference>
<feature type="compositionally biased region" description="Basic and acidic residues" evidence="5">
    <location>
        <begin position="254"/>
        <end position="264"/>
    </location>
</feature>
<feature type="region of interest" description="Disordered" evidence="5">
    <location>
        <begin position="1"/>
        <end position="59"/>
    </location>
</feature>
<comment type="similarity">
    <text evidence="1">Belongs to the ANKRD34 family.</text>
</comment>
<feature type="region of interest" description="Disordered" evidence="5">
    <location>
        <begin position="520"/>
        <end position="539"/>
    </location>
</feature>
<feature type="repeat" description="ANK" evidence="4">
    <location>
        <begin position="88"/>
        <end position="128"/>
    </location>
</feature>
<keyword evidence="3 4" id="KW-0040">ANK repeat</keyword>
<feature type="compositionally biased region" description="Low complexity" evidence="5">
    <location>
        <begin position="39"/>
        <end position="53"/>
    </location>
</feature>
<evidence type="ECO:0000256" key="5">
    <source>
        <dbReference type="SAM" id="MobiDB-lite"/>
    </source>
</evidence>
<feature type="compositionally biased region" description="Low complexity" evidence="5">
    <location>
        <begin position="319"/>
        <end position="335"/>
    </location>
</feature>
<dbReference type="PANTHER" id="PTHR24156">
    <property type="entry name" value="ANK_REP_REGION DOMAIN-CONTAINING PROTEIN"/>
    <property type="match status" value="1"/>
</dbReference>
<keyword evidence="6" id="KW-1185">Reference proteome</keyword>
<dbReference type="SMART" id="SM00248">
    <property type="entry name" value="ANK"/>
    <property type="match status" value="4"/>
</dbReference>
<dbReference type="SUPFAM" id="SSF48403">
    <property type="entry name" value="Ankyrin repeat"/>
    <property type="match status" value="1"/>
</dbReference>
<gene>
    <name evidence="7" type="primary">LOC116953536</name>
</gene>
<evidence type="ECO:0000256" key="2">
    <source>
        <dbReference type="ARBA" id="ARBA00022737"/>
    </source>
</evidence>
<name>A0AAJ7XCW7_PETMA</name>
<feature type="compositionally biased region" description="Low complexity" evidence="5">
    <location>
        <begin position="297"/>
        <end position="311"/>
    </location>
</feature>
<feature type="region of interest" description="Disordered" evidence="5">
    <location>
        <begin position="614"/>
        <end position="640"/>
    </location>
</feature>
<evidence type="ECO:0000313" key="6">
    <source>
        <dbReference type="Proteomes" id="UP001318040"/>
    </source>
</evidence>
<protein>
    <submittedName>
        <fullName evidence="7">Ankyrin repeat domain-containing protein 34C-like</fullName>
    </submittedName>
</protein>
<dbReference type="InterPro" id="IPR036770">
    <property type="entry name" value="Ankyrin_rpt-contain_sf"/>
</dbReference>